<proteinExistence type="predicted"/>
<protein>
    <submittedName>
        <fullName evidence="2">Uncharacterized protein</fullName>
    </submittedName>
</protein>
<organism evidence="2 3">
    <name type="scientific">Pusillimonas noertemannii</name>
    <dbReference type="NCBI Taxonomy" id="305977"/>
    <lineage>
        <taxon>Bacteria</taxon>
        <taxon>Pseudomonadati</taxon>
        <taxon>Pseudomonadota</taxon>
        <taxon>Betaproteobacteria</taxon>
        <taxon>Burkholderiales</taxon>
        <taxon>Alcaligenaceae</taxon>
        <taxon>Pusillimonas</taxon>
    </lineage>
</organism>
<gene>
    <name evidence="2" type="ORF">C7440_1533</name>
</gene>
<feature type="transmembrane region" description="Helical" evidence="1">
    <location>
        <begin position="12"/>
        <end position="42"/>
    </location>
</feature>
<dbReference type="OrthoDB" id="8662218at2"/>
<evidence type="ECO:0000256" key="1">
    <source>
        <dbReference type="SAM" id="Phobius"/>
    </source>
</evidence>
<dbReference type="Proteomes" id="UP000246145">
    <property type="component" value="Unassembled WGS sequence"/>
</dbReference>
<reference evidence="2 3" key="1">
    <citation type="submission" date="2018-04" db="EMBL/GenBank/DDBJ databases">
        <title>Genomic Encyclopedia of Type Strains, Phase IV (KMG-IV): sequencing the most valuable type-strain genomes for metagenomic binning, comparative biology and taxonomic classification.</title>
        <authorList>
            <person name="Goeker M."/>
        </authorList>
    </citation>
    <scope>NUCLEOTIDE SEQUENCE [LARGE SCALE GENOMIC DNA]</scope>
    <source>
        <strain evidence="2 3">DSM 10065</strain>
    </source>
</reference>
<dbReference type="RefSeq" id="WP_026067831.1">
    <property type="nucleotide sequence ID" value="NZ_JACCEX010000002.1"/>
</dbReference>
<dbReference type="STRING" id="1231391.GCA_000308195_01544"/>
<keyword evidence="1" id="KW-1133">Transmembrane helix</keyword>
<keyword evidence="3" id="KW-1185">Reference proteome</keyword>
<dbReference type="AlphaFoldDB" id="A0A2U1CM34"/>
<keyword evidence="1" id="KW-0472">Membrane</keyword>
<evidence type="ECO:0000313" key="3">
    <source>
        <dbReference type="Proteomes" id="UP000246145"/>
    </source>
</evidence>
<keyword evidence="1" id="KW-0812">Transmembrane</keyword>
<accession>A0A2U1CM34</accession>
<comment type="caution">
    <text evidence="2">The sequence shown here is derived from an EMBL/GenBank/DDBJ whole genome shotgun (WGS) entry which is preliminary data.</text>
</comment>
<evidence type="ECO:0000313" key="2">
    <source>
        <dbReference type="EMBL" id="PVY62044.1"/>
    </source>
</evidence>
<name>A0A2U1CM34_9BURK</name>
<sequence length="82" mass="9344">MNTLTQILRGVLFLILAICGMAMAFVFMVSTAIAIGVLYIVARVKGRPFGVRAYWDERRQPRSRPSAFRKEDVVDVKMREIP</sequence>
<dbReference type="EMBL" id="QEKO01000002">
    <property type="protein sequence ID" value="PVY62044.1"/>
    <property type="molecule type" value="Genomic_DNA"/>
</dbReference>